<protein>
    <submittedName>
        <fullName evidence="3">Acyltransferase family protein</fullName>
    </submittedName>
</protein>
<keyword evidence="1" id="KW-0812">Transmembrane</keyword>
<feature type="transmembrane region" description="Helical" evidence="1">
    <location>
        <begin position="91"/>
        <end position="112"/>
    </location>
</feature>
<feature type="transmembrane region" description="Helical" evidence="1">
    <location>
        <begin position="143"/>
        <end position="163"/>
    </location>
</feature>
<keyword evidence="1" id="KW-0472">Membrane</keyword>
<dbReference type="Pfam" id="PF01757">
    <property type="entry name" value="Acyl_transf_3"/>
    <property type="match status" value="1"/>
</dbReference>
<evidence type="ECO:0000313" key="4">
    <source>
        <dbReference type="Proteomes" id="UP000323930"/>
    </source>
</evidence>
<feature type="transmembrane region" description="Helical" evidence="1">
    <location>
        <begin position="60"/>
        <end position="79"/>
    </location>
</feature>
<feature type="transmembrane region" description="Helical" evidence="1">
    <location>
        <begin position="183"/>
        <end position="202"/>
    </location>
</feature>
<keyword evidence="1" id="KW-1133">Transmembrane helix</keyword>
<keyword evidence="3" id="KW-0012">Acyltransferase</keyword>
<sequence length="386" mass="45861">MKPTNSSKTNRQYYIDWLRIILIFSVFLYHIGMYFNSWGWHVKSNETVTWLNKLMWFLHLWRMPLLFLVSGVGTYYALGHRTVKTYLKERFTRLLLPFVIGVFTLVPVQVYLEKIDSYSSLGHFYLSMFNGVYPEGNFSWHHLWFILYLFLISLLISPFLNYLRSNEFVAIKNRFIKVLSKPMGLNIILIFLVLSRAILGEYFPEETHALYDDWAYFVYYILFFLSGFMFFTDSTIIKALTQQRRLYLAETILATVFLFSISTWFRDEALKDFLYGLTGIIIGWSCSITAVGYSKRYLNSDNTWRSIFNEGIYPFYLLHQPVILLFGYLIKTVNMPVIIKMIVLVVLSFTAITLLYWYIIRPINFIRVAFGMKRKTKKRLEHIFTT</sequence>
<feature type="transmembrane region" description="Helical" evidence="1">
    <location>
        <begin position="20"/>
        <end position="40"/>
    </location>
</feature>
<dbReference type="PANTHER" id="PTHR36927:SF3">
    <property type="entry name" value="GLUCANS BIOSYNTHESIS PROTEIN C"/>
    <property type="match status" value="1"/>
</dbReference>
<feature type="domain" description="Acyltransferase 3" evidence="2">
    <location>
        <begin position="13"/>
        <end position="357"/>
    </location>
</feature>
<dbReference type="GO" id="GO:0016747">
    <property type="term" value="F:acyltransferase activity, transferring groups other than amino-acyl groups"/>
    <property type="evidence" value="ECO:0007669"/>
    <property type="project" value="InterPro"/>
</dbReference>
<dbReference type="PANTHER" id="PTHR36927">
    <property type="entry name" value="BLR4337 PROTEIN"/>
    <property type="match status" value="1"/>
</dbReference>
<feature type="transmembrane region" description="Helical" evidence="1">
    <location>
        <begin position="244"/>
        <end position="261"/>
    </location>
</feature>
<dbReference type="EMBL" id="VSDQ01000852">
    <property type="protein sequence ID" value="TYA65991.1"/>
    <property type="molecule type" value="Genomic_DNA"/>
</dbReference>
<accession>A0A5D0H3Z0</accession>
<dbReference type="InterPro" id="IPR050623">
    <property type="entry name" value="Glucan_succinyl_AcylTrfase"/>
</dbReference>
<dbReference type="AlphaFoldDB" id="A0A5D0H3Z0"/>
<name>A0A5D0H3Z0_9FLAO</name>
<gene>
    <name evidence="3" type="ORF">FUA24_24220</name>
</gene>
<evidence type="ECO:0000313" key="3">
    <source>
        <dbReference type="EMBL" id="TYA65991.1"/>
    </source>
</evidence>
<comment type="caution">
    <text evidence="3">The sequence shown here is derived from an EMBL/GenBank/DDBJ whole genome shotgun (WGS) entry which is preliminary data.</text>
</comment>
<feature type="transmembrane region" description="Helical" evidence="1">
    <location>
        <begin position="273"/>
        <end position="293"/>
    </location>
</feature>
<evidence type="ECO:0000259" key="2">
    <source>
        <dbReference type="Pfam" id="PF01757"/>
    </source>
</evidence>
<proteinExistence type="predicted"/>
<evidence type="ECO:0000256" key="1">
    <source>
        <dbReference type="SAM" id="Phobius"/>
    </source>
</evidence>
<dbReference type="InterPro" id="IPR002656">
    <property type="entry name" value="Acyl_transf_3_dom"/>
</dbReference>
<organism evidence="3 4">
    <name type="scientific">Seonamhaeicola marinus</name>
    <dbReference type="NCBI Taxonomy" id="1912246"/>
    <lineage>
        <taxon>Bacteria</taxon>
        <taxon>Pseudomonadati</taxon>
        <taxon>Bacteroidota</taxon>
        <taxon>Flavobacteriia</taxon>
        <taxon>Flavobacteriales</taxon>
        <taxon>Flavobacteriaceae</taxon>
    </lineage>
</organism>
<dbReference type="RefSeq" id="WP_148545961.1">
    <property type="nucleotide sequence ID" value="NZ_VSDQ01000852.1"/>
</dbReference>
<dbReference type="OrthoDB" id="9809782at2"/>
<feature type="transmembrane region" description="Helical" evidence="1">
    <location>
        <begin position="313"/>
        <end position="331"/>
    </location>
</feature>
<keyword evidence="3" id="KW-0808">Transferase</keyword>
<keyword evidence="4" id="KW-1185">Reference proteome</keyword>
<dbReference type="Proteomes" id="UP000323930">
    <property type="component" value="Unassembled WGS sequence"/>
</dbReference>
<feature type="transmembrane region" description="Helical" evidence="1">
    <location>
        <begin position="214"/>
        <end position="232"/>
    </location>
</feature>
<reference evidence="3 4" key="1">
    <citation type="submission" date="2019-08" db="EMBL/GenBank/DDBJ databases">
        <title>Seonamhaeicola sediminis sp. nov., isolated from marine sediment.</title>
        <authorList>
            <person name="Cao W.R."/>
        </authorList>
    </citation>
    <scope>NUCLEOTIDE SEQUENCE [LARGE SCALE GENOMIC DNA]</scope>
    <source>
        <strain evidence="3 4">B011</strain>
    </source>
</reference>
<feature type="transmembrane region" description="Helical" evidence="1">
    <location>
        <begin position="337"/>
        <end position="359"/>
    </location>
</feature>